<gene>
    <name evidence="6" type="ORF">GEAM_0160</name>
</gene>
<dbReference type="PANTHER" id="PTHR13504">
    <property type="entry name" value="FIDO DOMAIN-CONTAINING PROTEIN DDB_G0283145"/>
    <property type="match status" value="1"/>
</dbReference>
<dbReference type="Pfam" id="PF21248">
    <property type="entry name" value="SoFic-like_C"/>
    <property type="match status" value="1"/>
</dbReference>
<feature type="binding site" evidence="2">
    <location>
        <begin position="199"/>
        <end position="205"/>
    </location>
    <ligand>
        <name>ATP</name>
        <dbReference type="ChEBI" id="CHEBI:30616"/>
    </ligand>
</feature>
<dbReference type="InterPro" id="IPR036597">
    <property type="entry name" value="Fido-like_dom_sf"/>
</dbReference>
<evidence type="ECO:0000256" key="2">
    <source>
        <dbReference type="PIRSR" id="PIRSR038925-1"/>
    </source>
</evidence>
<dbReference type="GO" id="GO:0005524">
    <property type="term" value="F:ATP binding"/>
    <property type="evidence" value="ECO:0007669"/>
    <property type="project" value="UniProtKB-UniRule"/>
</dbReference>
<dbReference type="GO" id="GO:0000287">
    <property type="term" value="F:magnesium ion binding"/>
    <property type="evidence" value="ECO:0007669"/>
    <property type="project" value="UniProtKB-UniRule"/>
</dbReference>
<evidence type="ECO:0000259" key="5">
    <source>
        <dbReference type="PROSITE" id="PS51459"/>
    </source>
</evidence>
<comment type="caution">
    <text evidence="6">The sequence shown here is derived from an EMBL/GenBank/DDBJ whole genome shotgun (WGS) entry which is preliminary data.</text>
</comment>
<keyword evidence="1" id="KW-0548">Nucleotidyltransferase</keyword>
<feature type="binding site" evidence="2">
    <location>
        <position position="194"/>
    </location>
    <ligand>
        <name>ATP</name>
        <dbReference type="ChEBI" id="CHEBI:30616"/>
    </ligand>
</feature>
<dbReference type="GeneID" id="78381008"/>
<accession>A0A085GPP2</accession>
<keyword evidence="1" id="KW-0808">Transferase</keyword>
<comment type="catalytic activity">
    <reaction evidence="1">
        <text>L-threonyl-[protein] + ATP = 3-O-(5'-adenylyl)-L-threonyl-[protein] + diphosphate</text>
        <dbReference type="Rhea" id="RHEA:54292"/>
        <dbReference type="Rhea" id="RHEA-COMP:11060"/>
        <dbReference type="Rhea" id="RHEA-COMP:13847"/>
        <dbReference type="ChEBI" id="CHEBI:30013"/>
        <dbReference type="ChEBI" id="CHEBI:30616"/>
        <dbReference type="ChEBI" id="CHEBI:33019"/>
        <dbReference type="ChEBI" id="CHEBI:138113"/>
        <dbReference type="EC" id="2.7.7.108"/>
    </reaction>
</comment>
<evidence type="ECO:0000313" key="7">
    <source>
        <dbReference type="Proteomes" id="UP000028640"/>
    </source>
</evidence>
<sequence length="358" mass="40976">MSWDPETPYNALPILPPDLEQIETRSVLKACISARSAIAELKTSGELIPDQGLLINILPMLEAKDSSRIENIVTTSDQLFQYVDRTEGADPATKEALRYRTALFDGYTHLEDYPLCTNTAIAICTKLRAVQTDIRKTPGTVLRDQNNNVVYTPPVGEDAIRNLMANWERFIHGDDDLDPLVKMAIAHYQFECIHPFPDGNGRTGRILNILYLIQSELLSLPILYLSRFILERRDDYYSLLRGVTEEGDWESWILFMLEAVESTSRWTTEKISIVRALMAETSAYVRDKLPKIYTHELVQALFAQPYCRIENLVERGVAKRQTASLYLKQLVEIGVLEEMSVGREKLYMNTRLLRELNQ</sequence>
<dbReference type="InterPro" id="IPR040198">
    <property type="entry name" value="Fido_containing"/>
</dbReference>
<comment type="catalytic activity">
    <reaction evidence="1">
        <text>L-tyrosyl-[protein] + ATP = O-(5'-adenylyl)-L-tyrosyl-[protein] + diphosphate</text>
        <dbReference type="Rhea" id="RHEA:54288"/>
        <dbReference type="Rhea" id="RHEA-COMP:10136"/>
        <dbReference type="Rhea" id="RHEA-COMP:13846"/>
        <dbReference type="ChEBI" id="CHEBI:30616"/>
        <dbReference type="ChEBI" id="CHEBI:33019"/>
        <dbReference type="ChEBI" id="CHEBI:46858"/>
        <dbReference type="ChEBI" id="CHEBI:83624"/>
        <dbReference type="EC" id="2.7.7.108"/>
    </reaction>
</comment>
<dbReference type="InterPro" id="IPR025758">
    <property type="entry name" value="Fic/DOC_N"/>
</dbReference>
<keyword evidence="1 2" id="KW-0067">ATP-binding</keyword>
<dbReference type="InterPro" id="IPR003812">
    <property type="entry name" value="Fido"/>
</dbReference>
<organism evidence="6 7">
    <name type="scientific">Ewingella americana (strain ATCC 33852 / DSM 4580 / CCUG 14506 / JCM 5911 / LMG 7869 / NCTC 12157 / CDC 1468-78)</name>
    <dbReference type="NCBI Taxonomy" id="910964"/>
    <lineage>
        <taxon>Bacteria</taxon>
        <taxon>Pseudomonadati</taxon>
        <taxon>Pseudomonadota</taxon>
        <taxon>Gammaproteobacteria</taxon>
        <taxon>Enterobacterales</taxon>
        <taxon>Yersiniaceae</taxon>
        <taxon>Ewingella</taxon>
    </lineage>
</organism>
<feature type="binding site" evidence="2">
    <location>
        <position position="236"/>
    </location>
    <ligand>
        <name>ATP</name>
        <dbReference type="ChEBI" id="CHEBI:30616"/>
    </ligand>
</feature>
<keyword evidence="1 2" id="KW-0547">Nucleotide-binding</keyword>
<dbReference type="eggNOG" id="COG3177">
    <property type="taxonomic scope" value="Bacteria"/>
</dbReference>
<evidence type="ECO:0000256" key="4">
    <source>
        <dbReference type="PIRSR" id="PIRSR640198-2"/>
    </source>
</evidence>
<dbReference type="Pfam" id="PF02661">
    <property type="entry name" value="Fic"/>
    <property type="match status" value="1"/>
</dbReference>
<dbReference type="InterPro" id="IPR026287">
    <property type="entry name" value="SoFic-like"/>
</dbReference>
<protein>
    <recommendedName>
        <fullName evidence="1">Protein adenylyltransferase</fullName>
        <ecNumber evidence="1">2.7.7.108</ecNumber>
    </recommendedName>
    <alternativeName>
        <fullName evidence="1">AMPylator</fullName>
    </alternativeName>
</protein>
<name>A0A085GPP2_EWIA3</name>
<dbReference type="Pfam" id="PF13784">
    <property type="entry name" value="Fic_N"/>
    <property type="match status" value="1"/>
</dbReference>
<feature type="binding site" evidence="2">
    <location>
        <position position="70"/>
    </location>
    <ligand>
        <name>ATP</name>
        <dbReference type="ChEBI" id="CHEBI:30616"/>
    </ligand>
</feature>
<reference evidence="6 7" key="1">
    <citation type="submission" date="2014-05" db="EMBL/GenBank/DDBJ databases">
        <title>ATOL: Assembling a taxonomically balanced genome-scale reconstruction of the evolutionary history of the Enterobacteriaceae.</title>
        <authorList>
            <person name="Plunkett G.III."/>
            <person name="Neeno-Eckwall E.C."/>
            <person name="Glasner J.D."/>
            <person name="Perna N.T."/>
        </authorList>
    </citation>
    <scope>NUCLEOTIDE SEQUENCE [LARGE SCALE GENOMIC DNA]</scope>
    <source>
        <strain evidence="6 7">ATCC 33852</strain>
    </source>
</reference>
<dbReference type="GO" id="GO:0070733">
    <property type="term" value="F:AMPylase activity"/>
    <property type="evidence" value="ECO:0007669"/>
    <property type="project" value="UniProtKB-UniRule"/>
</dbReference>
<dbReference type="Proteomes" id="UP000028640">
    <property type="component" value="Unassembled WGS sequence"/>
</dbReference>
<dbReference type="NCBIfam" id="NF046030">
    <property type="entry name" value="ProtAdlyltaseSoFic"/>
    <property type="match status" value="1"/>
</dbReference>
<dbReference type="PROSITE" id="PS51459">
    <property type="entry name" value="FIDO"/>
    <property type="match status" value="1"/>
</dbReference>
<dbReference type="GO" id="GO:0042803">
    <property type="term" value="F:protein homodimerization activity"/>
    <property type="evidence" value="ECO:0007669"/>
    <property type="project" value="UniProtKB-UniRule"/>
</dbReference>
<feature type="active site" evidence="3">
    <location>
        <position position="194"/>
    </location>
</feature>
<evidence type="ECO:0000313" key="6">
    <source>
        <dbReference type="EMBL" id="KFC85687.1"/>
    </source>
</evidence>
<comment type="subunit">
    <text evidence="1">Homodimer.</text>
</comment>
<dbReference type="SUPFAM" id="SSF140931">
    <property type="entry name" value="Fic-like"/>
    <property type="match status" value="1"/>
</dbReference>
<feature type="binding site" evidence="4">
    <location>
        <begin position="198"/>
        <end position="205"/>
    </location>
    <ligand>
        <name>ATP</name>
        <dbReference type="ChEBI" id="CHEBI:30616"/>
    </ligand>
</feature>
<feature type="binding site" evidence="4">
    <location>
        <begin position="236"/>
        <end position="237"/>
    </location>
    <ligand>
        <name>ATP</name>
        <dbReference type="ChEBI" id="CHEBI:30616"/>
    </ligand>
</feature>
<feature type="domain" description="Fido" evidence="5">
    <location>
        <begin position="118"/>
        <end position="258"/>
    </location>
</feature>
<dbReference type="PIRSF" id="PIRSF038925">
    <property type="entry name" value="AMP-prot_trans"/>
    <property type="match status" value="1"/>
</dbReference>
<comment type="function">
    <text evidence="1">Adenylyltransferase that mediates the addition of adenosine 5'-monophosphate (AMP) to specific residues of target proteins.</text>
</comment>
<dbReference type="STRING" id="910964.GEAM_0160"/>
<evidence type="ECO:0000256" key="3">
    <source>
        <dbReference type="PIRSR" id="PIRSR640198-1"/>
    </source>
</evidence>
<evidence type="ECO:0000256" key="1">
    <source>
        <dbReference type="PIRNR" id="PIRNR038925"/>
    </source>
</evidence>
<dbReference type="EC" id="2.7.7.108" evidence="1"/>
<dbReference type="Gene3D" id="1.10.3290.10">
    <property type="entry name" value="Fido-like domain"/>
    <property type="match status" value="1"/>
</dbReference>
<dbReference type="RefSeq" id="WP_034786885.1">
    <property type="nucleotide sequence ID" value="NZ_JMPJ01000017.1"/>
</dbReference>
<keyword evidence="7" id="KW-1185">Reference proteome</keyword>
<dbReference type="PANTHER" id="PTHR13504:SF35">
    <property type="entry name" value="PROTEIN ADENYLYLTRANSFERASE SOFIC"/>
    <property type="match status" value="1"/>
</dbReference>
<dbReference type="InterPro" id="IPR048770">
    <property type="entry name" value="SoFic-like_C"/>
</dbReference>
<dbReference type="OrthoDB" id="9807853at2"/>
<dbReference type="AlphaFoldDB" id="A0A085GPP2"/>
<dbReference type="EMBL" id="JMPJ01000017">
    <property type="protein sequence ID" value="KFC85687.1"/>
    <property type="molecule type" value="Genomic_DNA"/>
</dbReference>
<proteinExistence type="predicted"/>